<dbReference type="SFLD" id="SFLDS00029">
    <property type="entry name" value="Radical_SAM"/>
    <property type="match status" value="1"/>
</dbReference>
<accession>E6SC23</accession>
<dbReference type="Pfam" id="PF13353">
    <property type="entry name" value="Fer4_12"/>
    <property type="match status" value="1"/>
</dbReference>
<dbReference type="InterPro" id="IPR012837">
    <property type="entry name" value="NrdG"/>
</dbReference>
<keyword evidence="5" id="KW-0408">Iron</keyword>
<proteinExistence type="predicted"/>
<dbReference type="PANTHER" id="PTHR30352">
    <property type="entry name" value="PYRUVATE FORMATE-LYASE-ACTIVATING ENZYME"/>
    <property type="match status" value="1"/>
</dbReference>
<evidence type="ECO:0000256" key="1">
    <source>
        <dbReference type="ARBA" id="ARBA00001966"/>
    </source>
</evidence>
<dbReference type="InterPro" id="IPR013785">
    <property type="entry name" value="Aldolase_TIM"/>
</dbReference>
<dbReference type="eggNOG" id="COG0602">
    <property type="taxonomic scope" value="Bacteria"/>
</dbReference>
<dbReference type="Proteomes" id="UP000008914">
    <property type="component" value="Chromosome"/>
</dbReference>
<dbReference type="GO" id="GO:0046872">
    <property type="term" value="F:metal ion binding"/>
    <property type="evidence" value="ECO:0007669"/>
    <property type="project" value="UniProtKB-KW"/>
</dbReference>
<dbReference type="InterPro" id="IPR058240">
    <property type="entry name" value="rSAM_sf"/>
</dbReference>
<dbReference type="Gene3D" id="3.20.20.70">
    <property type="entry name" value="Aldolase class I"/>
    <property type="match status" value="1"/>
</dbReference>
<dbReference type="STRING" id="710696.Intca_3077"/>
<dbReference type="GO" id="GO:0051539">
    <property type="term" value="F:4 iron, 4 sulfur cluster binding"/>
    <property type="evidence" value="ECO:0007669"/>
    <property type="project" value="UniProtKB-KW"/>
</dbReference>
<evidence type="ECO:0000313" key="8">
    <source>
        <dbReference type="Proteomes" id="UP000008914"/>
    </source>
</evidence>
<evidence type="ECO:0000256" key="4">
    <source>
        <dbReference type="ARBA" id="ARBA00022723"/>
    </source>
</evidence>
<evidence type="ECO:0000256" key="3">
    <source>
        <dbReference type="ARBA" id="ARBA00022691"/>
    </source>
</evidence>
<sequence>MTSDRTLRLGAVVPRTRAEGPGERFAVWVQGCSVRCSGCFNPHLWGPSLGQEVRVADLVADAVSAGVEGVTLLGGEPFDQAPGAAEFATGVREAGLSVMTFTGFVREYLEGPKSPDGADRLLAATDLLVDGPYLADRRDPHRPWVGSTNQRFHFITDRYRDLRLDVLPDRLEVRVGKDGEIAINGWAGVDQLDALLADVAGSVGRGRVR</sequence>
<keyword evidence="2" id="KW-0004">4Fe-4S</keyword>
<dbReference type="KEGG" id="ica:Intca_3077"/>
<dbReference type="OrthoDB" id="9782387at2"/>
<dbReference type="SFLD" id="SFLDF00299">
    <property type="entry name" value="anaerobic_ribonucleoside-triph"/>
    <property type="match status" value="1"/>
</dbReference>
<keyword evidence="4" id="KW-0479">Metal-binding</keyword>
<evidence type="ECO:0000313" key="7">
    <source>
        <dbReference type="EMBL" id="ADU49563.1"/>
    </source>
</evidence>
<name>E6SC23_INTC7</name>
<keyword evidence="3" id="KW-0949">S-adenosyl-L-methionine</keyword>
<evidence type="ECO:0000256" key="2">
    <source>
        <dbReference type="ARBA" id="ARBA00022485"/>
    </source>
</evidence>
<dbReference type="AlphaFoldDB" id="E6SC23"/>
<dbReference type="SFLD" id="SFLDG01063">
    <property type="entry name" value="activating_enzymes__group_1"/>
    <property type="match status" value="1"/>
</dbReference>
<keyword evidence="8" id="KW-1185">Reference proteome</keyword>
<evidence type="ECO:0000256" key="6">
    <source>
        <dbReference type="ARBA" id="ARBA00023014"/>
    </source>
</evidence>
<dbReference type="PANTHER" id="PTHR30352:SF2">
    <property type="entry name" value="ANAEROBIC RIBONUCLEOSIDE-TRIPHOSPHATE REDUCTASE-ACTIVATING PROTEIN"/>
    <property type="match status" value="1"/>
</dbReference>
<keyword evidence="6" id="KW-0411">Iron-sulfur</keyword>
<organism evidence="7 8">
    <name type="scientific">Intrasporangium calvum (strain ATCC 23552 / DSM 43043 / JCM 3097 / NBRC 12989 / NCIMB 10167 / NRRL B-3866 / 7 KIP)</name>
    <dbReference type="NCBI Taxonomy" id="710696"/>
    <lineage>
        <taxon>Bacteria</taxon>
        <taxon>Bacillati</taxon>
        <taxon>Actinomycetota</taxon>
        <taxon>Actinomycetes</taxon>
        <taxon>Micrococcales</taxon>
        <taxon>Intrasporangiaceae</taxon>
        <taxon>Intrasporangium</taxon>
    </lineage>
</organism>
<evidence type="ECO:0000256" key="5">
    <source>
        <dbReference type="ARBA" id="ARBA00023004"/>
    </source>
</evidence>
<dbReference type="GO" id="GO:0043365">
    <property type="term" value="F:[formate-C-acetyltransferase]-activating enzyme activity"/>
    <property type="evidence" value="ECO:0007669"/>
    <property type="project" value="InterPro"/>
</dbReference>
<dbReference type="HOGENOM" id="CLU_089926_1_0_11"/>
<dbReference type="InterPro" id="IPR034457">
    <property type="entry name" value="Organic_radical-activating"/>
</dbReference>
<comment type="cofactor">
    <cofactor evidence="1">
        <name>[4Fe-4S] cluster</name>
        <dbReference type="ChEBI" id="CHEBI:49883"/>
    </cofactor>
</comment>
<dbReference type="SUPFAM" id="SSF102114">
    <property type="entry name" value="Radical SAM enzymes"/>
    <property type="match status" value="1"/>
</dbReference>
<dbReference type="InterPro" id="IPR007197">
    <property type="entry name" value="rSAM"/>
</dbReference>
<dbReference type="GO" id="GO:0004748">
    <property type="term" value="F:ribonucleoside-diphosphate reductase activity, thioredoxin disulfide as acceptor"/>
    <property type="evidence" value="ECO:0007669"/>
    <property type="project" value="TreeGrafter"/>
</dbReference>
<gene>
    <name evidence="7" type="ordered locus">Intca_3077</name>
</gene>
<dbReference type="EMBL" id="CP002343">
    <property type="protein sequence ID" value="ADU49563.1"/>
    <property type="molecule type" value="Genomic_DNA"/>
</dbReference>
<reference evidence="7 8" key="1">
    <citation type="journal article" date="2010" name="Stand. Genomic Sci.">
        <title>Complete genome sequence of Intrasporangium calvum type strain (7 KIP).</title>
        <authorList>
            <person name="Del Rio T.G."/>
            <person name="Chertkov O."/>
            <person name="Yasawong M."/>
            <person name="Lucas S."/>
            <person name="Deshpande S."/>
            <person name="Cheng J.F."/>
            <person name="Detter C."/>
            <person name="Tapia R."/>
            <person name="Han C."/>
            <person name="Goodwin L."/>
            <person name="Pitluck S."/>
            <person name="Liolios K."/>
            <person name="Ivanova N."/>
            <person name="Mavromatis K."/>
            <person name="Pati A."/>
            <person name="Chen A."/>
            <person name="Palaniappan K."/>
            <person name="Land M."/>
            <person name="Hauser L."/>
            <person name="Chang Y.J."/>
            <person name="Jeffries C.D."/>
            <person name="Rohde M."/>
            <person name="Pukall R."/>
            <person name="Sikorski J."/>
            <person name="Goker M."/>
            <person name="Woyke T."/>
            <person name="Bristow J."/>
            <person name="Eisen J.A."/>
            <person name="Markowitz V."/>
            <person name="Hugenholtz P."/>
            <person name="Kyrpides N.C."/>
            <person name="Klenk H.P."/>
            <person name="Lapidus A."/>
        </authorList>
    </citation>
    <scope>NUCLEOTIDE SEQUENCE [LARGE SCALE GENOMIC DNA]</scope>
    <source>
        <strain evidence="8">ATCC 23552 / DSM 43043 / JCM 3097 / NBRC 12989 / 7 KIP</strain>
    </source>
</reference>
<protein>
    <submittedName>
        <fullName evidence="7">Radical SAM domain protein</fullName>
    </submittedName>
</protein>
<dbReference type="SFLD" id="SFLDG01066">
    <property type="entry name" value="organic_radical-activating_enz"/>
    <property type="match status" value="1"/>
</dbReference>